<feature type="region of interest" description="Disordered" evidence="1">
    <location>
        <begin position="543"/>
        <end position="562"/>
    </location>
</feature>
<protein>
    <submittedName>
        <fullName evidence="2">Uncharacterized protein</fullName>
    </submittedName>
</protein>
<sequence length="770" mass="84190">MTTEKLEQPQVVETTVSTTCDKQQQQESACQASNLDQVSVAMNEYTLKGWIMLNDGCPDCNTSLMRNQEATSQVCVNCEINPPVDAEEDEKESAQQVELLPTKEQEELVHDQKPNQDQEHHQEELIHDQDQDQDQDQEHHQDSLQQPQEQQQQPEQMITESVRSSAPARALPPPPPTAEQPVLQAPGPIRPMASNNRISVIDPVMESVRKAYRSPSGRMVGVVQQQQQQPLPLTNDFPRPPTIPPPRSTTPLPMPPKTPPPVPRNVVSPPPGNGVLKPSAFPRPLGPPPPLMPNHMLISPPSSPPAPRSPSRDKRRSPQCSIVVQANIQPPMSPPSRPVGSPTSNTSPSRPRFPTPPSTGAIVTNLSLAGIGMHESTTLQPSGGAHLPEEDDEKDLESHDDEFFEDAEEEMEGYQSKPGSSTIIGEDDDEARGVMGMDTVLHDSRQGSNESTSRLIGEKILQGWAMLQDPCPNPACNGVPLMRSLEKKEVCVLCKTRYQREQLQDHFEQQSKYATVPSSPVTTSGPSNMNTIASSIVSSLKTASQFPAPPTTMPPVPRATSPPMPAYRTTSPIASPPIGFTRPQRDLNGRISGPIVLPPPAPMSPSFGLSSQRMLSRHHSEDMDKVTAEDEEMRKHMQLIGKVSEFSYRSLPPVPPVPAAHASSSSTSRPVSTYSNTSDKERNSHRHGGASFSHGSIPEHGTPAARAPAPVAPEVHAMIDATHKTMATLLNKLEVYRLALEVTENPKEAQLLTNQIKNLMECLKACREVL</sequence>
<organism evidence="2 3">
    <name type="scientific">Lobosporangium transversale</name>
    <dbReference type="NCBI Taxonomy" id="64571"/>
    <lineage>
        <taxon>Eukaryota</taxon>
        <taxon>Fungi</taxon>
        <taxon>Fungi incertae sedis</taxon>
        <taxon>Mucoromycota</taxon>
        <taxon>Mortierellomycotina</taxon>
        <taxon>Mortierellomycetes</taxon>
        <taxon>Mortierellales</taxon>
        <taxon>Mortierellaceae</taxon>
        <taxon>Lobosporangium</taxon>
    </lineage>
</organism>
<dbReference type="OrthoDB" id="28939at2759"/>
<proteinExistence type="predicted"/>
<feature type="region of interest" description="Disordered" evidence="1">
    <location>
        <begin position="216"/>
        <end position="427"/>
    </location>
</feature>
<comment type="caution">
    <text evidence="2">The sequence shown here is derived from an EMBL/GenBank/DDBJ whole genome shotgun (WGS) entry which is preliminary data.</text>
</comment>
<dbReference type="PANTHER" id="PTHR16537">
    <property type="entry name" value="SJOEGREN SYNDROME/SCLERODERMA AUTOANTIGEN 1"/>
    <property type="match status" value="1"/>
</dbReference>
<accession>A0A1Y2H3Z4</accession>
<dbReference type="RefSeq" id="XP_021885485.1">
    <property type="nucleotide sequence ID" value="XM_022022799.1"/>
</dbReference>
<dbReference type="InterPro" id="IPR009563">
    <property type="entry name" value="SSSCA1"/>
</dbReference>
<feature type="compositionally biased region" description="Low complexity" evidence="1">
    <location>
        <begin position="143"/>
        <end position="156"/>
    </location>
</feature>
<reference evidence="2 3" key="1">
    <citation type="submission" date="2016-07" db="EMBL/GenBank/DDBJ databases">
        <title>Pervasive Adenine N6-methylation of Active Genes in Fungi.</title>
        <authorList>
            <consortium name="DOE Joint Genome Institute"/>
            <person name="Mondo S.J."/>
            <person name="Dannebaum R.O."/>
            <person name="Kuo R.C."/>
            <person name="Labutti K."/>
            <person name="Haridas S."/>
            <person name="Kuo A."/>
            <person name="Salamov A."/>
            <person name="Ahrendt S.R."/>
            <person name="Lipzen A."/>
            <person name="Sullivan W."/>
            <person name="Andreopoulos W.B."/>
            <person name="Clum A."/>
            <person name="Lindquist E."/>
            <person name="Daum C."/>
            <person name="Ramamoorthy G.K."/>
            <person name="Gryganskyi A."/>
            <person name="Culley D."/>
            <person name="Magnuson J.K."/>
            <person name="James T.Y."/>
            <person name="O'Malley M.A."/>
            <person name="Stajich J.E."/>
            <person name="Spatafora J.W."/>
            <person name="Visel A."/>
            <person name="Grigoriev I.V."/>
        </authorList>
    </citation>
    <scope>NUCLEOTIDE SEQUENCE [LARGE SCALE GENOMIC DNA]</scope>
    <source>
        <strain evidence="2 3">NRRL 3116</strain>
    </source>
</reference>
<evidence type="ECO:0000313" key="2">
    <source>
        <dbReference type="EMBL" id="ORZ27782.1"/>
    </source>
</evidence>
<feature type="compositionally biased region" description="Polar residues" evidence="1">
    <location>
        <begin position="319"/>
        <end position="330"/>
    </location>
</feature>
<dbReference type="GeneID" id="33564643"/>
<feature type="compositionally biased region" description="Pro residues" evidence="1">
    <location>
        <begin position="547"/>
        <end position="562"/>
    </location>
</feature>
<feature type="region of interest" description="Disordered" evidence="1">
    <location>
        <begin position="656"/>
        <end position="707"/>
    </location>
</feature>
<dbReference type="InterPro" id="IPR051888">
    <property type="entry name" value="UPF0148_domain"/>
</dbReference>
<dbReference type="Proteomes" id="UP000193648">
    <property type="component" value="Unassembled WGS sequence"/>
</dbReference>
<gene>
    <name evidence="2" type="ORF">BCR41DRAFT_345895</name>
</gene>
<keyword evidence="3" id="KW-1185">Reference proteome</keyword>
<dbReference type="AlphaFoldDB" id="A0A1Y2H3Z4"/>
<feature type="compositionally biased region" description="Low complexity" evidence="1">
    <location>
        <begin position="659"/>
        <end position="675"/>
    </location>
</feature>
<dbReference type="Pfam" id="PF06677">
    <property type="entry name" value="Auto_anti-p27"/>
    <property type="match status" value="2"/>
</dbReference>
<dbReference type="STRING" id="64571.A0A1Y2H3Z4"/>
<evidence type="ECO:0000313" key="3">
    <source>
        <dbReference type="Proteomes" id="UP000193648"/>
    </source>
</evidence>
<dbReference type="PANTHER" id="PTHR16537:SF1">
    <property type="entry name" value="PROTEIN ZNRD2"/>
    <property type="match status" value="1"/>
</dbReference>
<dbReference type="EMBL" id="MCFF01000003">
    <property type="protein sequence ID" value="ORZ27782.1"/>
    <property type="molecule type" value="Genomic_DNA"/>
</dbReference>
<feature type="compositionally biased region" description="Low complexity" evidence="1">
    <location>
        <begin position="273"/>
        <end position="283"/>
    </location>
</feature>
<feature type="compositionally biased region" description="Basic and acidic residues" evidence="1">
    <location>
        <begin position="106"/>
        <end position="142"/>
    </location>
</feature>
<feature type="region of interest" description="Disordered" evidence="1">
    <location>
        <begin position="106"/>
        <end position="199"/>
    </location>
</feature>
<name>A0A1Y2H3Z4_9FUNG</name>
<dbReference type="InParanoid" id="A0A1Y2H3Z4"/>
<feature type="compositionally biased region" description="Acidic residues" evidence="1">
    <location>
        <begin position="389"/>
        <end position="412"/>
    </location>
</feature>
<evidence type="ECO:0000256" key="1">
    <source>
        <dbReference type="SAM" id="MobiDB-lite"/>
    </source>
</evidence>
<feature type="compositionally biased region" description="Low complexity" evidence="1">
    <location>
        <begin position="341"/>
        <end position="350"/>
    </location>
</feature>
<feature type="compositionally biased region" description="Pro residues" evidence="1">
    <location>
        <begin position="238"/>
        <end position="272"/>
    </location>
</feature>